<dbReference type="AlphaFoldDB" id="A0A822DKR1"/>
<proteinExistence type="predicted"/>
<feature type="region of interest" description="Disordered" evidence="1">
    <location>
        <begin position="1"/>
        <end position="26"/>
    </location>
</feature>
<accession>A0A822DKR1</accession>
<gene>
    <name evidence="2" type="ORF">QYT958_LOCUS43376</name>
</gene>
<dbReference type="Proteomes" id="UP000663848">
    <property type="component" value="Unassembled WGS sequence"/>
</dbReference>
<name>A0A822DKR1_9BILA</name>
<evidence type="ECO:0000313" key="3">
    <source>
        <dbReference type="Proteomes" id="UP000663848"/>
    </source>
</evidence>
<dbReference type="EMBL" id="CAJOBR010061209">
    <property type="protein sequence ID" value="CAF5072825.1"/>
    <property type="molecule type" value="Genomic_DNA"/>
</dbReference>
<evidence type="ECO:0000256" key="1">
    <source>
        <dbReference type="SAM" id="MobiDB-lite"/>
    </source>
</evidence>
<evidence type="ECO:0000313" key="2">
    <source>
        <dbReference type="EMBL" id="CAF5072825.1"/>
    </source>
</evidence>
<organism evidence="2 3">
    <name type="scientific">Rotaria socialis</name>
    <dbReference type="NCBI Taxonomy" id="392032"/>
    <lineage>
        <taxon>Eukaryota</taxon>
        <taxon>Metazoa</taxon>
        <taxon>Spiralia</taxon>
        <taxon>Gnathifera</taxon>
        <taxon>Rotifera</taxon>
        <taxon>Eurotatoria</taxon>
        <taxon>Bdelloidea</taxon>
        <taxon>Philodinida</taxon>
        <taxon>Philodinidae</taxon>
        <taxon>Rotaria</taxon>
    </lineage>
</organism>
<sequence length="26" mass="2628">ALLMTATSNRLSPLKSPTANARGADA</sequence>
<feature type="compositionally biased region" description="Polar residues" evidence="1">
    <location>
        <begin position="1"/>
        <end position="19"/>
    </location>
</feature>
<protein>
    <submittedName>
        <fullName evidence="2">Uncharacterized protein</fullName>
    </submittedName>
</protein>
<feature type="non-terminal residue" evidence="2">
    <location>
        <position position="1"/>
    </location>
</feature>
<comment type="caution">
    <text evidence="2">The sequence shown here is derived from an EMBL/GenBank/DDBJ whole genome shotgun (WGS) entry which is preliminary data.</text>
</comment>
<reference evidence="2" key="1">
    <citation type="submission" date="2021-02" db="EMBL/GenBank/DDBJ databases">
        <authorList>
            <person name="Nowell W R."/>
        </authorList>
    </citation>
    <scope>NUCLEOTIDE SEQUENCE</scope>
</reference>